<dbReference type="OrthoDB" id="6275838at2759"/>
<dbReference type="Bgee" id="FBgn0192413">
    <property type="expression patterns" value="Expressed in adult organism and 2 other cell types or tissues"/>
</dbReference>
<accession>B4R026</accession>
<feature type="compositionally biased region" description="Pro residues" evidence="1">
    <location>
        <begin position="44"/>
        <end position="54"/>
    </location>
</feature>
<protein>
    <submittedName>
        <fullName evidence="2">GD20956</fullName>
    </submittedName>
</protein>
<reference evidence="2 3" key="1">
    <citation type="journal article" date="2007" name="Nature">
        <title>Evolution of genes and genomes on the Drosophila phylogeny.</title>
        <authorList>
            <consortium name="Drosophila 12 Genomes Consortium"/>
            <person name="Clark A.G."/>
            <person name="Eisen M.B."/>
            <person name="Smith D.R."/>
            <person name="Bergman C.M."/>
            <person name="Oliver B."/>
            <person name="Markow T.A."/>
            <person name="Kaufman T.C."/>
            <person name="Kellis M."/>
            <person name="Gelbart W."/>
            <person name="Iyer V.N."/>
            <person name="Pollard D.A."/>
            <person name="Sackton T.B."/>
            <person name="Larracuente A.M."/>
            <person name="Singh N.D."/>
            <person name="Abad J.P."/>
            <person name="Abt D.N."/>
            <person name="Adryan B."/>
            <person name="Aguade M."/>
            <person name="Akashi H."/>
            <person name="Anderson W.W."/>
            <person name="Aquadro C.F."/>
            <person name="Ardell D.H."/>
            <person name="Arguello R."/>
            <person name="Artieri C.G."/>
            <person name="Barbash D.A."/>
            <person name="Barker D."/>
            <person name="Barsanti P."/>
            <person name="Batterham P."/>
            <person name="Batzoglou S."/>
            <person name="Begun D."/>
            <person name="Bhutkar A."/>
            <person name="Blanco E."/>
            <person name="Bosak S.A."/>
            <person name="Bradley R.K."/>
            <person name="Brand A.D."/>
            <person name="Brent M.R."/>
            <person name="Brooks A.N."/>
            <person name="Brown R.H."/>
            <person name="Butlin R.K."/>
            <person name="Caggese C."/>
            <person name="Calvi B.R."/>
            <person name="Bernardo de Carvalho A."/>
            <person name="Caspi A."/>
            <person name="Castrezana S."/>
            <person name="Celniker S.E."/>
            <person name="Chang J.L."/>
            <person name="Chapple C."/>
            <person name="Chatterji S."/>
            <person name="Chinwalla A."/>
            <person name="Civetta A."/>
            <person name="Clifton S.W."/>
            <person name="Comeron J.M."/>
            <person name="Costello J.C."/>
            <person name="Coyne J.A."/>
            <person name="Daub J."/>
            <person name="David R.G."/>
            <person name="Delcher A.L."/>
            <person name="Delehaunty K."/>
            <person name="Do C.B."/>
            <person name="Ebling H."/>
            <person name="Edwards K."/>
            <person name="Eickbush T."/>
            <person name="Evans J.D."/>
            <person name="Filipski A."/>
            <person name="Findeiss S."/>
            <person name="Freyhult E."/>
            <person name="Fulton L."/>
            <person name="Fulton R."/>
            <person name="Garcia A.C."/>
            <person name="Gardiner A."/>
            <person name="Garfield D.A."/>
            <person name="Garvin B.E."/>
            <person name="Gibson G."/>
            <person name="Gilbert D."/>
            <person name="Gnerre S."/>
            <person name="Godfrey J."/>
            <person name="Good R."/>
            <person name="Gotea V."/>
            <person name="Gravely B."/>
            <person name="Greenberg A.J."/>
            <person name="Griffiths-Jones S."/>
            <person name="Gross S."/>
            <person name="Guigo R."/>
            <person name="Gustafson E.A."/>
            <person name="Haerty W."/>
            <person name="Hahn M.W."/>
            <person name="Halligan D.L."/>
            <person name="Halpern A.L."/>
            <person name="Halter G.M."/>
            <person name="Han M.V."/>
            <person name="Heger A."/>
            <person name="Hillier L."/>
            <person name="Hinrichs A.S."/>
            <person name="Holmes I."/>
            <person name="Hoskins R.A."/>
            <person name="Hubisz M.J."/>
            <person name="Hultmark D."/>
            <person name="Huntley M.A."/>
            <person name="Jaffe D.B."/>
            <person name="Jagadeeshan S."/>
            <person name="Jeck W.R."/>
            <person name="Johnson J."/>
            <person name="Jones C.D."/>
            <person name="Jordan W.C."/>
            <person name="Karpen G.H."/>
            <person name="Kataoka E."/>
            <person name="Keightley P.D."/>
            <person name="Kheradpour P."/>
            <person name="Kirkness E.F."/>
            <person name="Koerich L.B."/>
            <person name="Kristiansen K."/>
            <person name="Kudrna D."/>
            <person name="Kulathinal R.J."/>
            <person name="Kumar S."/>
            <person name="Kwok R."/>
            <person name="Lander E."/>
            <person name="Langley C.H."/>
            <person name="Lapoint R."/>
            <person name="Lazzaro B.P."/>
            <person name="Lee S.J."/>
            <person name="Levesque L."/>
            <person name="Li R."/>
            <person name="Lin C.F."/>
            <person name="Lin M.F."/>
            <person name="Lindblad-Toh K."/>
            <person name="Llopart A."/>
            <person name="Long M."/>
            <person name="Low L."/>
            <person name="Lozovsky E."/>
            <person name="Lu J."/>
            <person name="Luo M."/>
            <person name="Machado C.A."/>
            <person name="Makalowski W."/>
            <person name="Marzo M."/>
            <person name="Matsuda M."/>
            <person name="Matzkin L."/>
            <person name="McAllister B."/>
            <person name="McBride C.S."/>
            <person name="McKernan B."/>
            <person name="McKernan K."/>
            <person name="Mendez-Lago M."/>
            <person name="Minx P."/>
            <person name="Mollenhauer M.U."/>
            <person name="Montooth K."/>
            <person name="Mount S.M."/>
            <person name="Mu X."/>
            <person name="Myers E."/>
            <person name="Negre B."/>
            <person name="Newfeld S."/>
            <person name="Nielsen R."/>
            <person name="Noor M.A."/>
            <person name="O'Grady P."/>
            <person name="Pachter L."/>
            <person name="Papaceit M."/>
            <person name="Parisi M.J."/>
            <person name="Parisi M."/>
            <person name="Parts L."/>
            <person name="Pedersen J.S."/>
            <person name="Pesole G."/>
            <person name="Phillippy A.M."/>
            <person name="Ponting C.P."/>
            <person name="Pop M."/>
            <person name="Porcelli D."/>
            <person name="Powell J.R."/>
            <person name="Prohaska S."/>
            <person name="Pruitt K."/>
            <person name="Puig M."/>
            <person name="Quesneville H."/>
            <person name="Ram K.R."/>
            <person name="Rand D."/>
            <person name="Rasmussen M.D."/>
            <person name="Reed L.K."/>
            <person name="Reenan R."/>
            <person name="Reily A."/>
            <person name="Remington K.A."/>
            <person name="Rieger T.T."/>
            <person name="Ritchie M.G."/>
            <person name="Robin C."/>
            <person name="Rogers Y.H."/>
            <person name="Rohde C."/>
            <person name="Rozas J."/>
            <person name="Rubenfield M.J."/>
            <person name="Ruiz A."/>
            <person name="Russo S."/>
            <person name="Salzberg S.L."/>
            <person name="Sanchez-Gracia A."/>
            <person name="Saranga D.J."/>
            <person name="Sato H."/>
            <person name="Schaeffer S.W."/>
            <person name="Schatz M.C."/>
            <person name="Schlenke T."/>
            <person name="Schwartz R."/>
            <person name="Segarra C."/>
            <person name="Singh R.S."/>
            <person name="Sirot L."/>
            <person name="Sirota M."/>
            <person name="Sisneros N.B."/>
            <person name="Smith C.D."/>
            <person name="Smith T.F."/>
            <person name="Spieth J."/>
            <person name="Stage D.E."/>
            <person name="Stark A."/>
            <person name="Stephan W."/>
            <person name="Strausberg R.L."/>
            <person name="Strempel S."/>
            <person name="Sturgill D."/>
            <person name="Sutton G."/>
            <person name="Sutton G.G."/>
            <person name="Tao W."/>
            <person name="Teichmann S."/>
            <person name="Tobari Y.N."/>
            <person name="Tomimura Y."/>
            <person name="Tsolas J.M."/>
            <person name="Valente V.L."/>
            <person name="Venter E."/>
            <person name="Venter J.C."/>
            <person name="Vicario S."/>
            <person name="Vieira F.G."/>
            <person name="Vilella A.J."/>
            <person name="Villasante A."/>
            <person name="Walenz B."/>
            <person name="Wang J."/>
            <person name="Wasserman M."/>
            <person name="Watts T."/>
            <person name="Wilson D."/>
            <person name="Wilson R.K."/>
            <person name="Wing R.A."/>
            <person name="Wolfner M.F."/>
            <person name="Wong A."/>
            <person name="Wong G.K."/>
            <person name="Wu C.I."/>
            <person name="Wu G."/>
            <person name="Yamamoto D."/>
            <person name="Yang H.P."/>
            <person name="Yang S.P."/>
            <person name="Yorke J.A."/>
            <person name="Yoshida K."/>
            <person name="Zdobnov E."/>
            <person name="Zhang P."/>
            <person name="Zhang Y."/>
            <person name="Zimin A.V."/>
            <person name="Baldwin J."/>
            <person name="Abdouelleil A."/>
            <person name="Abdulkadir J."/>
            <person name="Abebe A."/>
            <person name="Abera B."/>
            <person name="Abreu J."/>
            <person name="Acer S.C."/>
            <person name="Aftuck L."/>
            <person name="Alexander A."/>
            <person name="An P."/>
            <person name="Anderson E."/>
            <person name="Anderson S."/>
            <person name="Arachi H."/>
            <person name="Azer M."/>
            <person name="Bachantsang P."/>
            <person name="Barry A."/>
            <person name="Bayul T."/>
            <person name="Berlin A."/>
            <person name="Bessette D."/>
            <person name="Bloom T."/>
            <person name="Blye J."/>
            <person name="Boguslavskiy L."/>
            <person name="Bonnet C."/>
            <person name="Boukhgalter B."/>
            <person name="Bourzgui I."/>
            <person name="Brown A."/>
            <person name="Cahill P."/>
            <person name="Channer S."/>
            <person name="Cheshatsang Y."/>
            <person name="Chuda L."/>
            <person name="Citroen M."/>
            <person name="Collymore A."/>
            <person name="Cooke P."/>
            <person name="Costello M."/>
            <person name="D'Aco K."/>
            <person name="Daza R."/>
            <person name="De Haan G."/>
            <person name="DeGray S."/>
            <person name="DeMaso C."/>
            <person name="Dhargay N."/>
            <person name="Dooley K."/>
            <person name="Dooley E."/>
            <person name="Doricent M."/>
            <person name="Dorje P."/>
            <person name="Dorjee K."/>
            <person name="Dupes A."/>
            <person name="Elong R."/>
            <person name="Falk J."/>
            <person name="Farina A."/>
            <person name="Faro S."/>
            <person name="Ferguson D."/>
            <person name="Fisher S."/>
            <person name="Foley C.D."/>
            <person name="Franke A."/>
            <person name="Friedrich D."/>
            <person name="Gadbois L."/>
            <person name="Gearin G."/>
            <person name="Gearin C.R."/>
            <person name="Giannoukos G."/>
            <person name="Goode T."/>
            <person name="Graham J."/>
            <person name="Grandbois E."/>
            <person name="Grewal S."/>
            <person name="Gyaltsen K."/>
            <person name="Hafez N."/>
            <person name="Hagos B."/>
            <person name="Hall J."/>
            <person name="Henson C."/>
            <person name="Hollinger A."/>
            <person name="Honan T."/>
            <person name="Huard M.D."/>
            <person name="Hughes L."/>
            <person name="Hurhula B."/>
            <person name="Husby M.E."/>
            <person name="Kamat A."/>
            <person name="Kanga B."/>
            <person name="Kashin S."/>
            <person name="Khazanovich D."/>
            <person name="Kisner P."/>
            <person name="Lance K."/>
            <person name="Lara M."/>
            <person name="Lee W."/>
            <person name="Lennon N."/>
            <person name="Letendre F."/>
            <person name="LeVine R."/>
            <person name="Lipovsky A."/>
            <person name="Liu X."/>
            <person name="Liu J."/>
            <person name="Liu S."/>
            <person name="Lokyitsang T."/>
            <person name="Lokyitsang Y."/>
            <person name="Lubonja R."/>
            <person name="Lui A."/>
            <person name="MacDonald P."/>
            <person name="Magnisalis V."/>
            <person name="Maru K."/>
            <person name="Matthews C."/>
            <person name="McCusker W."/>
            <person name="McDonough S."/>
            <person name="Mehta T."/>
            <person name="Meldrim J."/>
            <person name="Meneus L."/>
            <person name="Mihai O."/>
            <person name="Mihalev A."/>
            <person name="Mihova T."/>
            <person name="Mittelman R."/>
            <person name="Mlenga V."/>
            <person name="Montmayeur A."/>
            <person name="Mulrain L."/>
            <person name="Navidi A."/>
            <person name="Naylor J."/>
            <person name="Negash T."/>
            <person name="Nguyen T."/>
            <person name="Nguyen N."/>
            <person name="Nicol R."/>
            <person name="Norbu C."/>
            <person name="Norbu N."/>
            <person name="Novod N."/>
            <person name="O'Neill B."/>
            <person name="Osman S."/>
            <person name="Markiewicz E."/>
            <person name="Oyono O.L."/>
            <person name="Patti C."/>
            <person name="Phunkhang P."/>
            <person name="Pierre F."/>
            <person name="Priest M."/>
            <person name="Raghuraman S."/>
            <person name="Rege F."/>
            <person name="Reyes R."/>
            <person name="Rise C."/>
            <person name="Rogov P."/>
            <person name="Ross K."/>
            <person name="Ryan E."/>
            <person name="Settipalli S."/>
            <person name="Shea T."/>
            <person name="Sherpa N."/>
            <person name="Shi L."/>
            <person name="Shih D."/>
            <person name="Sparrow T."/>
            <person name="Spaulding J."/>
            <person name="Stalker J."/>
            <person name="Stange-Thomann N."/>
            <person name="Stavropoulos S."/>
            <person name="Stone C."/>
            <person name="Strader C."/>
            <person name="Tesfaye S."/>
            <person name="Thomson T."/>
            <person name="Thoulutsang Y."/>
            <person name="Thoulutsang D."/>
            <person name="Topham K."/>
            <person name="Topping I."/>
            <person name="Tsamla T."/>
            <person name="Vassiliev H."/>
            <person name="Vo A."/>
            <person name="Wangchuk T."/>
            <person name="Wangdi T."/>
            <person name="Weiand M."/>
            <person name="Wilkinson J."/>
            <person name="Wilson A."/>
            <person name="Yadav S."/>
            <person name="Young G."/>
            <person name="Yu Q."/>
            <person name="Zembek L."/>
            <person name="Zhong D."/>
            <person name="Zimmer A."/>
            <person name="Zwirko Z."/>
            <person name="Jaffe D.B."/>
            <person name="Alvarez P."/>
            <person name="Brockman W."/>
            <person name="Butler J."/>
            <person name="Chin C."/>
            <person name="Gnerre S."/>
            <person name="Grabherr M."/>
            <person name="Kleber M."/>
            <person name="Mauceli E."/>
            <person name="MacCallum I."/>
        </authorList>
    </citation>
    <scope>NUCLEOTIDE SEQUENCE [LARGE SCALE GENOMIC DNA]</scope>
    <source>
        <strain evidence="3">white501</strain>
    </source>
</reference>
<gene>
    <name evidence="2" type="primary">Dsim\GD20956</name>
    <name evidence="2" type="ORF">Dsim_GD20956</name>
</gene>
<dbReference type="EMBL" id="CM000364">
    <property type="protein sequence ID" value="EDX13932.1"/>
    <property type="molecule type" value="Genomic_DNA"/>
</dbReference>
<keyword evidence="3" id="KW-1185">Reference proteome</keyword>
<feature type="region of interest" description="Disordered" evidence="1">
    <location>
        <begin position="1"/>
        <end position="100"/>
    </location>
</feature>
<evidence type="ECO:0000313" key="3">
    <source>
        <dbReference type="Proteomes" id="UP000000304"/>
    </source>
</evidence>
<evidence type="ECO:0000256" key="1">
    <source>
        <dbReference type="SAM" id="MobiDB-lite"/>
    </source>
</evidence>
<dbReference type="Proteomes" id="UP000000304">
    <property type="component" value="Chromosome 3R"/>
</dbReference>
<sequence length="165" mass="18188">MKAPHSATYQDNYANAAMTARTRPNMDRDQQRNRNPAELSSCPPSAPPPPPLNPPTCGSTSSPPAEKRASASRDRGIPSLLPRAHRQRPAGQSGGQFRDPQRRIPAGWIAKLLLHLPQVVHRTEWDPRAGVQNGTAQRIGSLHRRRRHLRLLRTEAGGRSTAAEI</sequence>
<dbReference type="STRING" id="7240.B4R026"/>
<feature type="compositionally biased region" description="Basic and acidic residues" evidence="1">
    <location>
        <begin position="65"/>
        <end position="76"/>
    </location>
</feature>
<dbReference type="AlphaFoldDB" id="B4R026"/>
<proteinExistence type="predicted"/>
<dbReference type="HOGENOM" id="CLU_1612556_0_0_1"/>
<name>B4R026_DROSI</name>
<organism evidence="2 3">
    <name type="scientific">Drosophila simulans</name>
    <name type="common">Fruit fly</name>
    <dbReference type="NCBI Taxonomy" id="7240"/>
    <lineage>
        <taxon>Eukaryota</taxon>
        <taxon>Metazoa</taxon>
        <taxon>Ecdysozoa</taxon>
        <taxon>Arthropoda</taxon>
        <taxon>Hexapoda</taxon>
        <taxon>Insecta</taxon>
        <taxon>Pterygota</taxon>
        <taxon>Neoptera</taxon>
        <taxon>Endopterygota</taxon>
        <taxon>Diptera</taxon>
        <taxon>Brachycera</taxon>
        <taxon>Muscomorpha</taxon>
        <taxon>Ephydroidea</taxon>
        <taxon>Drosophilidae</taxon>
        <taxon>Drosophila</taxon>
        <taxon>Sophophora</taxon>
    </lineage>
</organism>
<evidence type="ECO:0000313" key="2">
    <source>
        <dbReference type="EMBL" id="EDX13932.1"/>
    </source>
</evidence>